<reference evidence="1" key="2">
    <citation type="submission" date="2021-04" db="EMBL/GenBank/DDBJ databases">
        <authorList>
            <person name="Dong X."/>
        </authorList>
    </citation>
    <scope>NUCLEOTIDE SEQUENCE</scope>
    <source>
        <strain evidence="1">ZWT</strain>
    </source>
</reference>
<organism evidence="1 2">
    <name type="scientific">Oceanirhabdus seepicola</name>
    <dbReference type="NCBI Taxonomy" id="2828781"/>
    <lineage>
        <taxon>Bacteria</taxon>
        <taxon>Bacillati</taxon>
        <taxon>Bacillota</taxon>
        <taxon>Clostridia</taxon>
        <taxon>Eubacteriales</taxon>
        <taxon>Clostridiaceae</taxon>
        <taxon>Oceanirhabdus</taxon>
    </lineage>
</organism>
<accession>A0A9J6P0J7</accession>
<evidence type="ECO:0000313" key="1">
    <source>
        <dbReference type="EMBL" id="MCM1990051.1"/>
    </source>
</evidence>
<proteinExistence type="predicted"/>
<protein>
    <submittedName>
        <fullName evidence="1">Stage II sporulation protein R</fullName>
    </submittedName>
</protein>
<gene>
    <name evidence="1" type="primary">spoIIR</name>
    <name evidence="1" type="ORF">KDK92_09875</name>
</gene>
<dbReference type="Proteomes" id="UP001056429">
    <property type="component" value="Unassembled WGS sequence"/>
</dbReference>
<dbReference type="InterPro" id="IPR014202">
    <property type="entry name" value="Spore_II_R"/>
</dbReference>
<dbReference type="EMBL" id="JAGSOJ010000002">
    <property type="protein sequence ID" value="MCM1990051.1"/>
    <property type="molecule type" value="Genomic_DNA"/>
</dbReference>
<name>A0A9J6P0J7_9CLOT</name>
<dbReference type="RefSeq" id="WP_250859096.1">
    <property type="nucleotide sequence ID" value="NZ_JAGSOJ010000002.1"/>
</dbReference>
<evidence type="ECO:0000313" key="2">
    <source>
        <dbReference type="Proteomes" id="UP001056429"/>
    </source>
</evidence>
<sequence length="213" mass="25146">MKKYRRKIALLIVMVFVFSIVMLGIIRMMDSREVNAEEISDKVIRFHVIANSDNDEDQNLKIKVKNDVIKYMYDKLNGCDDIDKSREIILGEMENLKKIAEKKISEEGYDYDVKIVLGNENFPQKRYGEVVLPHGEYEALRIIIGEGQGQNWWCVMFPPLCFIDVTLEDYSFEDIQITLDKNLSEEDVEKILEKENDVVFKLKFLEWFKKEEK</sequence>
<dbReference type="Pfam" id="PF09551">
    <property type="entry name" value="Spore_II_R"/>
    <property type="match status" value="1"/>
</dbReference>
<keyword evidence="2" id="KW-1185">Reference proteome</keyword>
<reference evidence="1" key="1">
    <citation type="journal article" date="2021" name="mSystems">
        <title>Bacteria and Archaea Synergistically Convert Glycine Betaine to Biogenic Methane in the Formosa Cold Seep of the South China Sea.</title>
        <authorList>
            <person name="Li L."/>
            <person name="Zhang W."/>
            <person name="Zhang S."/>
            <person name="Song L."/>
            <person name="Sun Q."/>
            <person name="Zhang H."/>
            <person name="Xiang H."/>
            <person name="Dong X."/>
        </authorList>
    </citation>
    <scope>NUCLEOTIDE SEQUENCE</scope>
    <source>
        <strain evidence="1">ZWT</strain>
    </source>
</reference>
<dbReference type="NCBIfam" id="TIGR02837">
    <property type="entry name" value="spore_II_R"/>
    <property type="match status" value="1"/>
</dbReference>
<comment type="caution">
    <text evidence="1">The sequence shown here is derived from an EMBL/GenBank/DDBJ whole genome shotgun (WGS) entry which is preliminary data.</text>
</comment>
<dbReference type="AlphaFoldDB" id="A0A9J6P0J7"/>